<dbReference type="GO" id="GO:0005229">
    <property type="term" value="F:intracellularly calcium-gated chloride channel activity"/>
    <property type="evidence" value="ECO:0007669"/>
    <property type="project" value="Ensembl"/>
</dbReference>
<organism evidence="11 12">
    <name type="scientific">Taeniopygia guttata</name>
    <name type="common">Zebra finch</name>
    <name type="synonym">Poephila guttata</name>
    <dbReference type="NCBI Taxonomy" id="59729"/>
    <lineage>
        <taxon>Eukaryota</taxon>
        <taxon>Metazoa</taxon>
        <taxon>Chordata</taxon>
        <taxon>Craniata</taxon>
        <taxon>Vertebrata</taxon>
        <taxon>Euteleostomi</taxon>
        <taxon>Archelosauria</taxon>
        <taxon>Archosauria</taxon>
        <taxon>Dinosauria</taxon>
        <taxon>Saurischia</taxon>
        <taxon>Theropoda</taxon>
        <taxon>Coelurosauria</taxon>
        <taxon>Aves</taxon>
        <taxon>Neognathae</taxon>
        <taxon>Neoaves</taxon>
        <taxon>Telluraves</taxon>
        <taxon>Australaves</taxon>
        <taxon>Passeriformes</taxon>
        <taxon>Passeroidea</taxon>
        <taxon>Estrildidae</taxon>
        <taxon>Estrildinae</taxon>
        <taxon>Taeniopygia</taxon>
    </lineage>
</organism>
<evidence type="ECO:0000256" key="8">
    <source>
        <dbReference type="RuleBase" id="RU280814"/>
    </source>
</evidence>
<feature type="transmembrane region" description="Helical" evidence="8">
    <location>
        <begin position="326"/>
        <end position="351"/>
    </location>
</feature>
<comment type="similarity">
    <text evidence="2 8">Belongs to the anoctamin family.</text>
</comment>
<dbReference type="GO" id="GO:0046983">
    <property type="term" value="F:protein dimerization activity"/>
    <property type="evidence" value="ECO:0007669"/>
    <property type="project" value="InterPro"/>
</dbReference>
<feature type="transmembrane region" description="Helical" evidence="8">
    <location>
        <begin position="261"/>
        <end position="280"/>
    </location>
</feature>
<evidence type="ECO:0000259" key="10">
    <source>
        <dbReference type="Pfam" id="PF16178"/>
    </source>
</evidence>
<feature type="transmembrane region" description="Helical" evidence="8">
    <location>
        <begin position="596"/>
        <end position="620"/>
    </location>
</feature>
<evidence type="ECO:0000256" key="2">
    <source>
        <dbReference type="ARBA" id="ARBA00009671"/>
    </source>
</evidence>
<dbReference type="InterPro" id="IPR049452">
    <property type="entry name" value="Anoctamin_TM"/>
</dbReference>
<keyword evidence="7" id="KW-0325">Glycoprotein</keyword>
<name>H0Z8Q3_TAEGU</name>
<dbReference type="GO" id="GO:0061589">
    <property type="term" value="P:calcium activated phosphatidylserine scrambling"/>
    <property type="evidence" value="ECO:0007669"/>
    <property type="project" value="Ensembl"/>
</dbReference>
<dbReference type="GO" id="GO:0051649">
    <property type="term" value="P:establishment of localization in cell"/>
    <property type="evidence" value="ECO:0007669"/>
    <property type="project" value="Ensembl"/>
</dbReference>
<sequence length="774" mass="90072">MQDEILLTPFREFPAEDTDSFASPNEEKWDFVLVSDIHEMGSEKEIKRKKFLDELSKKGFTIKKIEDTKLFYGVHAPQHIFWKYQCLLKNPNSRQQNSSAYHDIPVTTSFSLFRIRIVHFILQNTVTSDLEKLHDLMKKKVFEAAFPLHKIREILKKKWARWRVLFKEQPIEEIRCYFGEKVALYFAWLGWYTYLLIFAALAGLATVAAGATVFSSSQVSKEICDANNTIMCPLCDQNCSFWVLADTCTYAKVTHMIDNEATVVFAMFMAIWATVFLELWKRERANVATSWDLYGWDEEEEELALQLINNPQHEPRLYQHSYFRSTIVLILALLMIMVLIGIAHALVIYRAVAMALFTQSKVSLLSKHADIIAVMTGAVLHYITIVIMTKVNWHVALFLCDLEKPRTFSQRENNFTVKIFLFQFFTNFSSLIYIAFFLGRINGHPGHYVRIAGHWRLEEVSGCITDLFIQMAVIMVLKQTISNIMEYLIPLISHQLRKKKKHPKKRSVMLGEEEEAEDPCKRQWLNNYELNEVNVFSLFNEYLEIVIQYSFTTIFVAAFPLAPLLALINNVIEIHMDAIKMMRLRRRMVPRKAKDIGIWLQVLEAIGILAVIGNGLVIAITSDFIPVQVYKYMYSPCMRENHTSMDCSTGYINNSLSVFHIQDFEPHTKPPVPHPTELCCRYRDYRNADDYTYTVQFWHIFAARLAFLILFEHVALCVKLIAAWYIPDVPQKVKNKILTEKHSNLRNELRWVMPWKGPGVVRFQDLSALKPLFL</sequence>
<evidence type="ECO:0000313" key="12">
    <source>
        <dbReference type="Proteomes" id="UP000007754"/>
    </source>
</evidence>
<dbReference type="PANTHER" id="PTHR12308:SF37">
    <property type="entry name" value="ANOCTAMIN-9"/>
    <property type="match status" value="1"/>
</dbReference>
<evidence type="ECO:0000259" key="9">
    <source>
        <dbReference type="Pfam" id="PF04547"/>
    </source>
</evidence>
<dbReference type="AlphaFoldDB" id="H0Z8Q3"/>
<dbReference type="PANTHER" id="PTHR12308">
    <property type="entry name" value="ANOCTAMIN"/>
    <property type="match status" value="1"/>
</dbReference>
<protein>
    <recommendedName>
        <fullName evidence="8">Anoctamin</fullName>
    </recommendedName>
</protein>
<dbReference type="GeneTree" id="ENSGT00940000158300"/>
<dbReference type="InterPro" id="IPR032394">
    <property type="entry name" value="Anoct_dimer"/>
</dbReference>
<gene>
    <name evidence="11" type="primary">ANO9</name>
</gene>
<feature type="domain" description="Anoctamin dimerisation" evidence="10">
    <location>
        <begin position="112"/>
        <end position="171"/>
    </location>
</feature>
<feature type="transmembrane region" description="Helical" evidence="8">
    <location>
        <begin position="546"/>
        <end position="575"/>
    </location>
</feature>
<proteinExistence type="inferred from homology"/>
<dbReference type="Proteomes" id="UP000007754">
    <property type="component" value="Chromosome 5"/>
</dbReference>
<dbReference type="GO" id="GO:0061590">
    <property type="term" value="P:calcium activated phosphatidylcholine scrambling"/>
    <property type="evidence" value="ECO:0007669"/>
    <property type="project" value="Ensembl"/>
</dbReference>
<reference evidence="11" key="2">
    <citation type="submission" date="2025-08" db="UniProtKB">
        <authorList>
            <consortium name="Ensembl"/>
        </authorList>
    </citation>
    <scope>IDENTIFICATION</scope>
</reference>
<dbReference type="GO" id="GO:0005262">
    <property type="term" value="F:calcium channel activity"/>
    <property type="evidence" value="ECO:0007669"/>
    <property type="project" value="Ensembl"/>
</dbReference>
<keyword evidence="12" id="KW-1185">Reference proteome</keyword>
<feature type="transmembrane region" description="Helical" evidence="8">
    <location>
        <begin position="182"/>
        <end position="211"/>
    </location>
</feature>
<keyword evidence="4 8" id="KW-0812">Transmembrane</keyword>
<feature type="transmembrane region" description="Helical" evidence="8">
    <location>
        <begin position="419"/>
        <end position="438"/>
    </location>
</feature>
<evidence type="ECO:0000256" key="6">
    <source>
        <dbReference type="ARBA" id="ARBA00023136"/>
    </source>
</evidence>
<dbReference type="STRING" id="59729.ENSTGUP00000006956"/>
<feature type="transmembrane region" description="Helical" evidence="8">
    <location>
        <begin position="371"/>
        <end position="399"/>
    </location>
</feature>
<feature type="transmembrane region" description="Helical" evidence="8">
    <location>
        <begin position="701"/>
        <end position="726"/>
    </location>
</feature>
<evidence type="ECO:0000256" key="1">
    <source>
        <dbReference type="ARBA" id="ARBA00004651"/>
    </source>
</evidence>
<keyword evidence="5 8" id="KW-1133">Transmembrane helix</keyword>
<dbReference type="GO" id="GO:0019869">
    <property type="term" value="F:chloride channel inhibitor activity"/>
    <property type="evidence" value="ECO:0007669"/>
    <property type="project" value="Ensembl"/>
</dbReference>
<evidence type="ECO:0000256" key="3">
    <source>
        <dbReference type="ARBA" id="ARBA00022475"/>
    </source>
</evidence>
<dbReference type="GO" id="GO:0061591">
    <property type="term" value="P:calcium activated galactosylceramide scrambling"/>
    <property type="evidence" value="ECO:0007669"/>
    <property type="project" value="Ensembl"/>
</dbReference>
<dbReference type="GO" id="GO:0005886">
    <property type="term" value="C:plasma membrane"/>
    <property type="evidence" value="ECO:0007669"/>
    <property type="project" value="UniProtKB-SubCell"/>
</dbReference>
<dbReference type="InterPro" id="IPR007632">
    <property type="entry name" value="Anoctamin"/>
</dbReference>
<keyword evidence="6 8" id="KW-0472">Membrane</keyword>
<reference evidence="11" key="3">
    <citation type="submission" date="2025-09" db="UniProtKB">
        <authorList>
            <consortium name="Ensembl"/>
        </authorList>
    </citation>
    <scope>IDENTIFICATION</scope>
</reference>
<evidence type="ECO:0000313" key="11">
    <source>
        <dbReference type="Ensembl" id="ENSTGUP00000006956.2"/>
    </source>
</evidence>
<feature type="domain" description="Anoctamin transmembrane" evidence="9">
    <location>
        <begin position="174"/>
        <end position="738"/>
    </location>
</feature>
<reference evidence="11 12" key="1">
    <citation type="journal article" date="2010" name="Nature">
        <title>The genome of a songbird.</title>
        <authorList>
            <person name="Warren W.C."/>
            <person name="Clayton D.F."/>
            <person name="Ellegren H."/>
            <person name="Arnold A.P."/>
            <person name="Hillier L.W."/>
            <person name="Kunstner A."/>
            <person name="Searle S."/>
            <person name="White S."/>
            <person name="Vilella A.J."/>
            <person name="Fairley S."/>
            <person name="Heger A."/>
            <person name="Kong L."/>
            <person name="Ponting C.P."/>
            <person name="Jarvis E.D."/>
            <person name="Mello C.V."/>
            <person name="Minx P."/>
            <person name="Lovell P."/>
            <person name="Velho T.A."/>
            <person name="Ferris M."/>
            <person name="Balakrishnan C.N."/>
            <person name="Sinha S."/>
            <person name="Blatti C."/>
            <person name="London S.E."/>
            <person name="Li Y."/>
            <person name="Lin Y.C."/>
            <person name="George J."/>
            <person name="Sweedler J."/>
            <person name="Southey B."/>
            <person name="Gunaratne P."/>
            <person name="Watson M."/>
            <person name="Nam K."/>
            <person name="Backstrom N."/>
            <person name="Smeds L."/>
            <person name="Nabholz B."/>
            <person name="Itoh Y."/>
            <person name="Whitney O."/>
            <person name="Pfenning A.R."/>
            <person name="Howard J."/>
            <person name="Volker M."/>
            <person name="Skinner B.M."/>
            <person name="Griffin D.K."/>
            <person name="Ye L."/>
            <person name="McLaren W.M."/>
            <person name="Flicek P."/>
            <person name="Quesada V."/>
            <person name="Velasco G."/>
            <person name="Lopez-Otin C."/>
            <person name="Puente X.S."/>
            <person name="Olender T."/>
            <person name="Lancet D."/>
            <person name="Smit A.F."/>
            <person name="Hubley R."/>
            <person name="Konkel M.K."/>
            <person name="Walker J.A."/>
            <person name="Batzer M.A."/>
            <person name="Gu W."/>
            <person name="Pollock D.D."/>
            <person name="Chen L."/>
            <person name="Cheng Z."/>
            <person name="Eichler E.E."/>
            <person name="Stapley J."/>
            <person name="Slate J."/>
            <person name="Ekblom R."/>
            <person name="Birkhead T."/>
            <person name="Burke T."/>
            <person name="Burt D."/>
            <person name="Scharff C."/>
            <person name="Adam I."/>
            <person name="Richard H."/>
            <person name="Sultan M."/>
            <person name="Soldatov A."/>
            <person name="Lehrach H."/>
            <person name="Edwards S.V."/>
            <person name="Yang S.P."/>
            <person name="Li X."/>
            <person name="Graves T."/>
            <person name="Fulton L."/>
            <person name="Nelson J."/>
            <person name="Chinwalla A."/>
            <person name="Hou S."/>
            <person name="Mardis E.R."/>
            <person name="Wilson R.K."/>
        </authorList>
    </citation>
    <scope>NUCLEOTIDE SEQUENCE [LARGE SCALE GENOMIC DNA]</scope>
</reference>
<evidence type="ECO:0000256" key="5">
    <source>
        <dbReference type="ARBA" id="ARBA00022989"/>
    </source>
</evidence>
<dbReference type="GO" id="GO:0005783">
    <property type="term" value="C:endoplasmic reticulum"/>
    <property type="evidence" value="ECO:0007669"/>
    <property type="project" value="Ensembl"/>
</dbReference>
<evidence type="ECO:0000256" key="4">
    <source>
        <dbReference type="ARBA" id="ARBA00022692"/>
    </source>
</evidence>
<dbReference type="HOGENOM" id="CLU_006685_3_1_1"/>
<evidence type="ECO:0000256" key="7">
    <source>
        <dbReference type="ARBA" id="ARBA00023180"/>
    </source>
</evidence>
<dbReference type="InParanoid" id="H0Z8Q3"/>
<dbReference type="GO" id="GO:0007608">
    <property type="term" value="P:sensory perception of smell"/>
    <property type="evidence" value="ECO:0007669"/>
    <property type="project" value="Ensembl"/>
</dbReference>
<dbReference type="Pfam" id="PF04547">
    <property type="entry name" value="Anoctamin"/>
    <property type="match status" value="1"/>
</dbReference>
<comment type="subcellular location">
    <subcellularLocation>
        <location evidence="1">Cell membrane</location>
        <topology evidence="1">Multi-pass membrane protein</topology>
    </subcellularLocation>
    <subcellularLocation>
        <location evidence="8">Membrane</location>
        <topology evidence="8">Multi-pass membrane protein</topology>
    </subcellularLocation>
</comment>
<accession>H0Z8Q3</accession>
<keyword evidence="3" id="KW-1003">Cell membrane</keyword>
<dbReference type="GO" id="GO:0017128">
    <property type="term" value="F:phospholipid scramblase activity"/>
    <property type="evidence" value="ECO:0007669"/>
    <property type="project" value="Ensembl"/>
</dbReference>
<dbReference type="OMA" id="KTWARWR"/>
<dbReference type="Pfam" id="PF16178">
    <property type="entry name" value="Anoct_dimer"/>
    <property type="match status" value="1"/>
</dbReference>
<dbReference type="Ensembl" id="ENSTGUT00000007025.2">
    <property type="protein sequence ID" value="ENSTGUP00000006956.2"/>
    <property type="gene ID" value="ENSTGUG00000006753.2"/>
</dbReference>